<dbReference type="InterPro" id="IPR053010">
    <property type="entry name" value="SET_SmydA-8"/>
</dbReference>
<feature type="compositionally biased region" description="Basic and acidic residues" evidence="1">
    <location>
        <begin position="23"/>
        <end position="40"/>
    </location>
</feature>
<dbReference type="PROSITE" id="PS50280">
    <property type="entry name" value="SET"/>
    <property type="match status" value="1"/>
</dbReference>
<dbReference type="InterPro" id="IPR046341">
    <property type="entry name" value="SET_dom_sf"/>
</dbReference>
<dbReference type="PANTHER" id="PTHR46455:SF5">
    <property type="entry name" value="SET AND MYND DOMAIN CONTAINING, ARTHROPOD-SPECIFIC, MEMBER 4, ISOFORM A"/>
    <property type="match status" value="1"/>
</dbReference>
<dbReference type="AlphaFoldDB" id="A0A482XTF9"/>
<reference evidence="3 4" key="1">
    <citation type="journal article" date="2017" name="Gigascience">
        <title>Genome sequence of the small brown planthopper, Laodelphax striatellus.</title>
        <authorList>
            <person name="Zhu J."/>
            <person name="Jiang F."/>
            <person name="Wang X."/>
            <person name="Yang P."/>
            <person name="Bao Y."/>
            <person name="Zhao W."/>
            <person name="Wang W."/>
            <person name="Lu H."/>
            <person name="Wang Q."/>
            <person name="Cui N."/>
            <person name="Li J."/>
            <person name="Chen X."/>
            <person name="Luo L."/>
            <person name="Yu J."/>
            <person name="Kang L."/>
            <person name="Cui F."/>
        </authorList>
    </citation>
    <scope>NUCLEOTIDE SEQUENCE [LARGE SCALE GENOMIC DNA]</scope>
    <source>
        <strain evidence="3">Lst14</strain>
    </source>
</reference>
<dbReference type="GO" id="GO:0008170">
    <property type="term" value="F:N-methyltransferase activity"/>
    <property type="evidence" value="ECO:0007669"/>
    <property type="project" value="UniProtKB-ARBA"/>
</dbReference>
<dbReference type="Gene3D" id="1.10.220.160">
    <property type="match status" value="1"/>
</dbReference>
<dbReference type="PANTHER" id="PTHR46455">
    <property type="entry name" value="SET AND MYND DOMAIN CONTAINING, ARTHROPOD-SPECIFIC, MEMBER 4, ISOFORM A"/>
    <property type="match status" value="1"/>
</dbReference>
<dbReference type="GO" id="GO:0008757">
    <property type="term" value="F:S-adenosylmethionine-dependent methyltransferase activity"/>
    <property type="evidence" value="ECO:0007669"/>
    <property type="project" value="UniProtKB-ARBA"/>
</dbReference>
<dbReference type="STRING" id="195883.A0A482XTF9"/>
<evidence type="ECO:0000313" key="4">
    <source>
        <dbReference type="Proteomes" id="UP000291343"/>
    </source>
</evidence>
<dbReference type="InterPro" id="IPR001214">
    <property type="entry name" value="SET_dom"/>
</dbReference>
<evidence type="ECO:0000313" key="3">
    <source>
        <dbReference type="EMBL" id="RZF49126.1"/>
    </source>
</evidence>
<evidence type="ECO:0000259" key="2">
    <source>
        <dbReference type="PROSITE" id="PS50280"/>
    </source>
</evidence>
<dbReference type="Proteomes" id="UP000291343">
    <property type="component" value="Unassembled WGS sequence"/>
</dbReference>
<dbReference type="Gene3D" id="2.170.270.10">
    <property type="entry name" value="SET domain"/>
    <property type="match status" value="1"/>
</dbReference>
<gene>
    <name evidence="3" type="ORF">LSTR_LSTR008412</name>
</gene>
<proteinExistence type="predicted"/>
<organism evidence="3 4">
    <name type="scientific">Laodelphax striatellus</name>
    <name type="common">Small brown planthopper</name>
    <name type="synonym">Delphax striatella</name>
    <dbReference type="NCBI Taxonomy" id="195883"/>
    <lineage>
        <taxon>Eukaryota</taxon>
        <taxon>Metazoa</taxon>
        <taxon>Ecdysozoa</taxon>
        <taxon>Arthropoda</taxon>
        <taxon>Hexapoda</taxon>
        <taxon>Insecta</taxon>
        <taxon>Pterygota</taxon>
        <taxon>Neoptera</taxon>
        <taxon>Paraneoptera</taxon>
        <taxon>Hemiptera</taxon>
        <taxon>Auchenorrhyncha</taxon>
        <taxon>Fulgoroidea</taxon>
        <taxon>Delphacidae</taxon>
        <taxon>Criomorphinae</taxon>
        <taxon>Laodelphax</taxon>
    </lineage>
</organism>
<name>A0A482XTF9_LAOST</name>
<dbReference type="EMBL" id="QKKF02000377">
    <property type="protein sequence ID" value="RZF49126.1"/>
    <property type="molecule type" value="Genomic_DNA"/>
</dbReference>
<feature type="region of interest" description="Disordered" evidence="1">
    <location>
        <begin position="1"/>
        <end position="40"/>
    </location>
</feature>
<sequence>MPRGKKHKKSNGKSKRKTNHHHLPVDSKDDSEDDNHKTKDELYEIQTSETIGRYLVASRDIDQSTAIFHEEALVVGPSQDTQPLCLGCYKAINDLNTSTRCLKCKWPLCGNDCPGLHTEHGHSIAECEILSKCTQPTIKDLTIHKAYNAIVPLRCLLLKSHNPEKWNVLQTFEAHNSIRKKLTYIWESNQKYIVDRIRKTWKVEEFTDDEIHSVCGFLEVNAFEVGQSGISIRALYPNVFLVAHDCIPNTSHNDNENYQLIVRAAAKINKGQLITLSYANTLHGTMRRREHLRAAKFFDCICARCSDPTEMGTNMSSLNCPKCTKGTVISTKPLDDRADWLCTNCTQYSVPHDIIDKLLERIQNELDSTRMDSIVELEDFLKKYQKVLHPQHYIMIAAKYSLSQLYGKAPGYVIHQLSEDLLRRKRDICKELLNVFDKIEPGYSRLRGVTMYEIHAPIMILFTRRFEANSIQKKEVKAELKQVVRYLREASKILNFETENSMENIMGKAATEALERMKDWEKIIGKF</sequence>
<accession>A0A482XTF9</accession>
<dbReference type="CDD" id="cd20071">
    <property type="entry name" value="SET_SMYD"/>
    <property type="match status" value="1"/>
</dbReference>
<dbReference type="GO" id="GO:0008276">
    <property type="term" value="F:protein methyltransferase activity"/>
    <property type="evidence" value="ECO:0007669"/>
    <property type="project" value="UniProtKB-ARBA"/>
</dbReference>
<keyword evidence="4" id="KW-1185">Reference proteome</keyword>
<feature type="compositionally biased region" description="Basic residues" evidence="1">
    <location>
        <begin position="1"/>
        <end position="22"/>
    </location>
</feature>
<dbReference type="Pfam" id="PF00856">
    <property type="entry name" value="SET"/>
    <property type="match status" value="1"/>
</dbReference>
<dbReference type="Gene3D" id="6.10.140.2220">
    <property type="match status" value="1"/>
</dbReference>
<dbReference type="OrthoDB" id="265717at2759"/>
<comment type="caution">
    <text evidence="3">The sequence shown here is derived from an EMBL/GenBank/DDBJ whole genome shotgun (WGS) entry which is preliminary data.</text>
</comment>
<protein>
    <recommendedName>
        <fullName evidence="2">SET domain-containing protein</fullName>
    </recommendedName>
</protein>
<dbReference type="FunCoup" id="A0A482XTF9">
    <property type="interactions" value="8"/>
</dbReference>
<dbReference type="SUPFAM" id="SSF82199">
    <property type="entry name" value="SET domain"/>
    <property type="match status" value="1"/>
</dbReference>
<dbReference type="InParanoid" id="A0A482XTF9"/>
<evidence type="ECO:0000256" key="1">
    <source>
        <dbReference type="SAM" id="MobiDB-lite"/>
    </source>
</evidence>
<feature type="domain" description="SET" evidence="2">
    <location>
        <begin position="40"/>
        <end position="279"/>
    </location>
</feature>